<dbReference type="InterPro" id="IPR039424">
    <property type="entry name" value="SBP_5"/>
</dbReference>
<evidence type="ECO:0000256" key="3">
    <source>
        <dbReference type="ARBA" id="ARBA00022729"/>
    </source>
</evidence>
<evidence type="ECO:0000256" key="2">
    <source>
        <dbReference type="ARBA" id="ARBA00005695"/>
    </source>
</evidence>
<dbReference type="PANTHER" id="PTHR30290:SF64">
    <property type="entry name" value="ABC TRANSPORTER PERIPLASMIC BINDING PROTEIN"/>
    <property type="match status" value="1"/>
</dbReference>
<dbReference type="InterPro" id="IPR000914">
    <property type="entry name" value="SBP_5_dom"/>
</dbReference>
<dbReference type="GO" id="GO:0030288">
    <property type="term" value="C:outer membrane-bounded periplasmic space"/>
    <property type="evidence" value="ECO:0007669"/>
    <property type="project" value="TreeGrafter"/>
</dbReference>
<feature type="signal peptide" evidence="4">
    <location>
        <begin position="1"/>
        <end position="25"/>
    </location>
</feature>
<name>A0A937CMU5_9HYPH</name>
<feature type="domain" description="Solute-binding protein family 5" evidence="5">
    <location>
        <begin position="104"/>
        <end position="518"/>
    </location>
</feature>
<dbReference type="Pfam" id="PF00496">
    <property type="entry name" value="SBP_bac_5"/>
    <property type="match status" value="1"/>
</dbReference>
<comment type="similarity">
    <text evidence="2">Belongs to the bacterial solute-binding protein 5 family.</text>
</comment>
<dbReference type="SUPFAM" id="SSF53850">
    <property type="entry name" value="Periplasmic binding protein-like II"/>
    <property type="match status" value="1"/>
</dbReference>
<reference evidence="6" key="1">
    <citation type="submission" date="2021-01" db="EMBL/GenBank/DDBJ databases">
        <title>Rhizobium sp. strain KVB221 16S ribosomal RNA gene Genome sequencing and assembly.</title>
        <authorList>
            <person name="Kang M."/>
        </authorList>
    </citation>
    <scope>NUCLEOTIDE SEQUENCE</scope>
    <source>
        <strain evidence="6">KVB221</strain>
    </source>
</reference>
<dbReference type="EMBL" id="JAEQNC010000001">
    <property type="protein sequence ID" value="MBL0370403.1"/>
    <property type="molecule type" value="Genomic_DNA"/>
</dbReference>
<keyword evidence="3 4" id="KW-0732">Signal</keyword>
<accession>A0A937CMU5</accession>
<proteinExistence type="inferred from homology"/>
<dbReference type="Gene3D" id="3.10.105.10">
    <property type="entry name" value="Dipeptide-binding Protein, Domain 3"/>
    <property type="match status" value="1"/>
</dbReference>
<gene>
    <name evidence="6" type="ORF">JJB09_00030</name>
</gene>
<dbReference type="GO" id="GO:0043190">
    <property type="term" value="C:ATP-binding cassette (ABC) transporter complex"/>
    <property type="evidence" value="ECO:0007669"/>
    <property type="project" value="InterPro"/>
</dbReference>
<evidence type="ECO:0000256" key="4">
    <source>
        <dbReference type="SAM" id="SignalP"/>
    </source>
</evidence>
<dbReference type="GO" id="GO:0015833">
    <property type="term" value="P:peptide transport"/>
    <property type="evidence" value="ECO:0007669"/>
    <property type="project" value="TreeGrafter"/>
</dbReference>
<comment type="subcellular location">
    <subcellularLocation>
        <location evidence="1">Periplasm</location>
    </subcellularLocation>
</comment>
<evidence type="ECO:0000313" key="7">
    <source>
        <dbReference type="Proteomes" id="UP000633219"/>
    </source>
</evidence>
<comment type="caution">
    <text evidence="6">The sequence shown here is derived from an EMBL/GenBank/DDBJ whole genome shotgun (WGS) entry which is preliminary data.</text>
</comment>
<feature type="chain" id="PRO_5037712258" evidence="4">
    <location>
        <begin position="26"/>
        <end position="606"/>
    </location>
</feature>
<dbReference type="GO" id="GO:0042884">
    <property type="term" value="P:microcin transport"/>
    <property type="evidence" value="ECO:0007669"/>
    <property type="project" value="TreeGrafter"/>
</dbReference>
<dbReference type="PIRSF" id="PIRSF002741">
    <property type="entry name" value="MppA"/>
    <property type="match status" value="1"/>
</dbReference>
<dbReference type="CDD" id="cd08497">
    <property type="entry name" value="MbnE-like"/>
    <property type="match status" value="1"/>
</dbReference>
<dbReference type="GO" id="GO:1904680">
    <property type="term" value="F:peptide transmembrane transporter activity"/>
    <property type="evidence" value="ECO:0007669"/>
    <property type="project" value="TreeGrafter"/>
</dbReference>
<dbReference type="PANTHER" id="PTHR30290">
    <property type="entry name" value="PERIPLASMIC BINDING COMPONENT OF ABC TRANSPORTER"/>
    <property type="match status" value="1"/>
</dbReference>
<dbReference type="Proteomes" id="UP000633219">
    <property type="component" value="Unassembled WGS sequence"/>
</dbReference>
<evidence type="ECO:0000256" key="1">
    <source>
        <dbReference type="ARBA" id="ARBA00004418"/>
    </source>
</evidence>
<dbReference type="RefSeq" id="WP_201651563.1">
    <property type="nucleotide sequence ID" value="NZ_JAEQNC010000001.1"/>
</dbReference>
<evidence type="ECO:0000313" key="6">
    <source>
        <dbReference type="EMBL" id="MBL0370403.1"/>
    </source>
</evidence>
<protein>
    <submittedName>
        <fullName evidence="6">ABC transporter substrate-binding protein</fullName>
    </submittedName>
</protein>
<dbReference type="Gene3D" id="3.40.190.10">
    <property type="entry name" value="Periplasmic binding protein-like II"/>
    <property type="match status" value="1"/>
</dbReference>
<keyword evidence="7" id="KW-1185">Reference proteome</keyword>
<dbReference type="InterPro" id="IPR030678">
    <property type="entry name" value="Peptide/Ni-bd"/>
</dbReference>
<dbReference type="AlphaFoldDB" id="A0A937CMU5"/>
<evidence type="ECO:0000259" key="5">
    <source>
        <dbReference type="Pfam" id="PF00496"/>
    </source>
</evidence>
<organism evidence="6 7">
    <name type="scientific">Rhizobium setariae</name>
    <dbReference type="NCBI Taxonomy" id="2801340"/>
    <lineage>
        <taxon>Bacteria</taxon>
        <taxon>Pseudomonadati</taxon>
        <taxon>Pseudomonadota</taxon>
        <taxon>Alphaproteobacteria</taxon>
        <taxon>Hyphomicrobiales</taxon>
        <taxon>Rhizobiaceae</taxon>
        <taxon>Rhizobium/Agrobacterium group</taxon>
        <taxon>Rhizobium</taxon>
    </lineage>
</organism>
<sequence length="606" mass="68668">MSGKLARLPGAILALSLVLPAAALAQSWTNGISTIGQLKYPPGFEHFDYVNPDAPKGGDLHLSELGTFDTLNPIPNKGNIVASVGIVYETLMKPSSDEVFSSYGLLAESISYPPDFSSVSFRMNPKARWADGQPVTVDDVIFSFEKSRELDPSKASYYSHVTKAEKIGDAEVKFTFDQKDNRELPNIVGQLLVVPKHWWEGTDARGKKRNVAATTLEPVMGSGPYKIVSVKPGSTIKYQLRDDYWGTDLPVNVGQNNFRTIDYTYFSDRNVEFEAFRGGNVDYWAENQAKRWATQYGFPAVKQGKVKKELFDNEYRRSGVMVGFIPNLRREKFKDARVREALNYCFDFEELNRTIFYNNYQRVNSYFFGSELASSGLPQGKELAILEGMRDEVPPSVFTQEYKSPVSGDQKKLRENLRQAVGLFKQAGYEIRGNKMVNTKTGEPFAFEIMLNTPIIEPVALAFANNLKLIGVKASVRSVDDSQFTERGRNRDFDVMYNGWEESLNPGNEQAEYWGSKSAETEGTRNWAGISDPAIDKLVKMVIFSPVREDQIAAVKALDRVLLHHHYVVPSYTLRKSRIAYWDRFERPKELPYYSIGFPTIWWAKR</sequence>